<organism evidence="1 2">
    <name type="scientific">Shewanella sairae</name>
    <dbReference type="NCBI Taxonomy" id="190310"/>
    <lineage>
        <taxon>Bacteria</taxon>
        <taxon>Pseudomonadati</taxon>
        <taxon>Pseudomonadota</taxon>
        <taxon>Gammaproteobacteria</taxon>
        <taxon>Alteromonadales</taxon>
        <taxon>Shewanellaceae</taxon>
        <taxon>Shewanella</taxon>
    </lineage>
</organism>
<evidence type="ECO:0008006" key="3">
    <source>
        <dbReference type="Google" id="ProtNLM"/>
    </source>
</evidence>
<comment type="caution">
    <text evidence="1">The sequence shown here is derived from an EMBL/GenBank/DDBJ whole genome shotgun (WGS) entry which is preliminary data.</text>
</comment>
<proteinExistence type="predicted"/>
<dbReference type="RefSeq" id="WP_220783314.1">
    <property type="nucleotide sequence ID" value="NZ_BPEY01000146.1"/>
</dbReference>
<accession>A0ABQ4PRG2</accession>
<keyword evidence="2" id="KW-1185">Reference proteome</keyword>
<gene>
    <name evidence="1" type="ORF">TUM4438_43550</name>
</gene>
<sequence length="284" mass="33146">MKTLLHFATIRFMPFAETQEFANVGILAFTPNGNFVDYKLAPTRFKRINEFFEDFDGQLYACALTSFEVELKRVKDFCHYLHGQQLVDLMNEVTRTREGIIVFGELSATLTENPKITLERLFDKYIGRNFQQQIEYRETQMVRALRKNLTNLLPKEVRYKETSLDVGYTAYKLPLVAKVANTVKTIKPLAFNQSTTLMLTEHGDRWISRVKHLLKANVIQKENFLFTIERPTNEKDEFHQSFEVIYGGMKELGVEIIPYESKEDIIEFAQFDELNNSANFKLSH</sequence>
<dbReference type="Pfam" id="PF11236">
    <property type="entry name" value="DUF3037"/>
    <property type="match status" value="1"/>
</dbReference>
<evidence type="ECO:0000313" key="1">
    <source>
        <dbReference type="EMBL" id="GIU52013.1"/>
    </source>
</evidence>
<name>A0ABQ4PRG2_9GAMM</name>
<protein>
    <recommendedName>
        <fullName evidence="3">DUF3037 domain-containing protein</fullName>
    </recommendedName>
</protein>
<evidence type="ECO:0000313" key="2">
    <source>
        <dbReference type="Proteomes" id="UP000887104"/>
    </source>
</evidence>
<dbReference type="Proteomes" id="UP000887104">
    <property type="component" value="Unassembled WGS sequence"/>
</dbReference>
<reference evidence="1" key="1">
    <citation type="submission" date="2021-05" db="EMBL/GenBank/DDBJ databases">
        <title>Molecular characterization for Shewanella algae harboring chromosomal blaOXA-55-like strains isolated from clinical and environment sample.</title>
        <authorList>
            <person name="Ohama Y."/>
            <person name="Aoki K."/>
            <person name="Harada S."/>
            <person name="Moriya K."/>
            <person name="Ishii Y."/>
            <person name="Tateda K."/>
        </authorList>
    </citation>
    <scope>NUCLEOTIDE SEQUENCE</scope>
    <source>
        <strain evidence="1">JCM 11563</strain>
    </source>
</reference>
<dbReference type="EMBL" id="BPEY01000146">
    <property type="protein sequence ID" value="GIU52013.1"/>
    <property type="molecule type" value="Genomic_DNA"/>
</dbReference>
<dbReference type="InterPro" id="IPR021398">
    <property type="entry name" value="DUF3037"/>
</dbReference>